<accession>A0ABP1S6R8</accession>
<sequence length="63" mass="7255">MTERRNTIGDEVPNRIGQDENGDNWRRNEAEIREYAAIARDRAVQRAGQRVCHSFMNCSLCSS</sequence>
<dbReference type="EMBL" id="CAXLJM020000164">
    <property type="protein sequence ID" value="CAL8145294.1"/>
    <property type="molecule type" value="Genomic_DNA"/>
</dbReference>
<name>A0ABP1S6R8_9HEXA</name>
<organism evidence="2 3">
    <name type="scientific">Orchesella dallaii</name>
    <dbReference type="NCBI Taxonomy" id="48710"/>
    <lineage>
        <taxon>Eukaryota</taxon>
        <taxon>Metazoa</taxon>
        <taxon>Ecdysozoa</taxon>
        <taxon>Arthropoda</taxon>
        <taxon>Hexapoda</taxon>
        <taxon>Collembola</taxon>
        <taxon>Entomobryomorpha</taxon>
        <taxon>Entomobryoidea</taxon>
        <taxon>Orchesellidae</taxon>
        <taxon>Orchesellinae</taxon>
        <taxon>Orchesella</taxon>
    </lineage>
</organism>
<evidence type="ECO:0000313" key="2">
    <source>
        <dbReference type="EMBL" id="CAL8145294.1"/>
    </source>
</evidence>
<evidence type="ECO:0000256" key="1">
    <source>
        <dbReference type="SAM" id="MobiDB-lite"/>
    </source>
</evidence>
<keyword evidence="3" id="KW-1185">Reference proteome</keyword>
<evidence type="ECO:0000313" key="3">
    <source>
        <dbReference type="Proteomes" id="UP001642540"/>
    </source>
</evidence>
<proteinExistence type="predicted"/>
<reference evidence="2 3" key="1">
    <citation type="submission" date="2024-08" db="EMBL/GenBank/DDBJ databases">
        <authorList>
            <person name="Cucini C."/>
            <person name="Frati F."/>
        </authorList>
    </citation>
    <scope>NUCLEOTIDE SEQUENCE [LARGE SCALE GENOMIC DNA]</scope>
</reference>
<feature type="region of interest" description="Disordered" evidence="1">
    <location>
        <begin position="1"/>
        <end position="23"/>
    </location>
</feature>
<dbReference type="Proteomes" id="UP001642540">
    <property type="component" value="Unassembled WGS sequence"/>
</dbReference>
<comment type="caution">
    <text evidence="2">The sequence shown here is derived from an EMBL/GenBank/DDBJ whole genome shotgun (WGS) entry which is preliminary data.</text>
</comment>
<protein>
    <submittedName>
        <fullName evidence="2">Uncharacterized protein</fullName>
    </submittedName>
</protein>
<gene>
    <name evidence="2" type="ORF">ODALV1_LOCUS30445</name>
</gene>